<dbReference type="AlphaFoldDB" id="A0A7Y8Y2Z7"/>
<dbReference type="Pfam" id="PF00106">
    <property type="entry name" value="adh_short"/>
    <property type="match status" value="1"/>
</dbReference>
<reference evidence="3 4" key="1">
    <citation type="submission" date="2020-07" db="EMBL/GenBank/DDBJ databases">
        <authorList>
            <person name="Sun Q."/>
        </authorList>
    </citation>
    <scope>NUCLEOTIDE SEQUENCE [LARGE SCALE GENOMIC DNA]</scope>
    <source>
        <strain evidence="3 4">MAH-1</strain>
    </source>
</reference>
<dbReference type="EMBL" id="JACBJI010000002">
    <property type="protein sequence ID" value="NYA70310.1"/>
    <property type="molecule type" value="Genomic_DNA"/>
</dbReference>
<evidence type="ECO:0000313" key="4">
    <source>
        <dbReference type="Proteomes" id="UP000535020"/>
    </source>
</evidence>
<protein>
    <submittedName>
        <fullName evidence="3">SDR family oxidoreductase</fullName>
    </submittedName>
</protein>
<comment type="caution">
    <text evidence="3">The sequence shown here is derived from an EMBL/GenBank/DDBJ whole genome shotgun (WGS) entry which is preliminary data.</text>
</comment>
<proteinExistence type="inferred from homology"/>
<dbReference type="FunFam" id="3.40.50.720:FF:000084">
    <property type="entry name" value="Short-chain dehydrogenase reductase"/>
    <property type="match status" value="1"/>
</dbReference>
<keyword evidence="4" id="KW-1185">Reference proteome</keyword>
<dbReference type="InterPro" id="IPR036291">
    <property type="entry name" value="NAD(P)-bd_dom_sf"/>
</dbReference>
<dbReference type="InterPro" id="IPR050259">
    <property type="entry name" value="SDR"/>
</dbReference>
<dbReference type="PANTHER" id="PTHR42879">
    <property type="entry name" value="3-OXOACYL-(ACYL-CARRIER-PROTEIN) REDUCTASE"/>
    <property type="match status" value="1"/>
</dbReference>
<dbReference type="CDD" id="cd05233">
    <property type="entry name" value="SDR_c"/>
    <property type="match status" value="1"/>
</dbReference>
<organism evidence="3 4">
    <name type="scientific">Flavobacterium agri</name>
    <dbReference type="NCBI Taxonomy" id="2743471"/>
    <lineage>
        <taxon>Bacteria</taxon>
        <taxon>Pseudomonadati</taxon>
        <taxon>Bacteroidota</taxon>
        <taxon>Flavobacteriia</taxon>
        <taxon>Flavobacteriales</taxon>
        <taxon>Flavobacteriaceae</taxon>
        <taxon>Flavobacterium</taxon>
    </lineage>
</organism>
<dbReference type="Gene3D" id="3.40.50.720">
    <property type="entry name" value="NAD(P)-binding Rossmann-like Domain"/>
    <property type="match status" value="1"/>
</dbReference>
<dbReference type="SUPFAM" id="SSF51735">
    <property type="entry name" value="NAD(P)-binding Rossmann-fold domains"/>
    <property type="match status" value="1"/>
</dbReference>
<name>A0A7Y8Y2Z7_9FLAO</name>
<comment type="similarity">
    <text evidence="1 2">Belongs to the short-chain dehydrogenases/reductases (SDR) family.</text>
</comment>
<dbReference type="Proteomes" id="UP000535020">
    <property type="component" value="Unassembled WGS sequence"/>
</dbReference>
<dbReference type="PRINTS" id="PR00080">
    <property type="entry name" value="SDRFAMILY"/>
</dbReference>
<accession>A0A7Y8Y2Z7</accession>
<evidence type="ECO:0000256" key="2">
    <source>
        <dbReference type="RuleBase" id="RU000363"/>
    </source>
</evidence>
<dbReference type="RefSeq" id="WP_176005125.1">
    <property type="nucleotide sequence ID" value="NZ_JABWMI010000006.1"/>
</dbReference>
<dbReference type="InterPro" id="IPR002347">
    <property type="entry name" value="SDR_fam"/>
</dbReference>
<evidence type="ECO:0000256" key="1">
    <source>
        <dbReference type="ARBA" id="ARBA00006484"/>
    </source>
</evidence>
<dbReference type="PRINTS" id="PR00081">
    <property type="entry name" value="GDHRDH"/>
</dbReference>
<gene>
    <name evidence="3" type="ORF">HZF10_05215</name>
</gene>
<sequence length="260" mass="28552">MDLQLKNKTALVTGSTAGIGFATAKLLLKEGAKVYINGRKQNGIDEAINRLKNEIPDAQVQGIVCDFSKKDDIENLLATLPEVDILVNNVGIFQPVEFTEIPDEDWFRFFEVNVMSGVRLSRHYFPKMLAKNWGRIIFVSSESALNIPQEMIHYGMTKTAQLSVARGLAQLTKDSGVTVNSVLPGPTASEGLTDFIDLDEENKARKEKEFFETARPTSLIRRFAQPDEIASMIVYLASPLAAATNGTSVRVDGGLVTTIA</sequence>
<evidence type="ECO:0000313" key="3">
    <source>
        <dbReference type="EMBL" id="NYA70310.1"/>
    </source>
</evidence>